<keyword evidence="4" id="KW-0175">Coiled coil</keyword>
<dbReference type="InterPro" id="IPR058627">
    <property type="entry name" value="MdtA-like_C"/>
</dbReference>
<evidence type="ECO:0000259" key="8">
    <source>
        <dbReference type="Pfam" id="PF25954"/>
    </source>
</evidence>
<keyword evidence="5" id="KW-0472">Membrane</keyword>
<evidence type="ECO:0000256" key="2">
    <source>
        <dbReference type="ARBA" id="ARBA00009477"/>
    </source>
</evidence>
<keyword evidence="5" id="KW-0812">Transmembrane</keyword>
<organism evidence="10 11">
    <name type="scientific">Massilia terrae</name>
    <dbReference type="NCBI Taxonomy" id="1811224"/>
    <lineage>
        <taxon>Bacteria</taxon>
        <taxon>Pseudomonadati</taxon>
        <taxon>Pseudomonadota</taxon>
        <taxon>Betaproteobacteria</taxon>
        <taxon>Burkholderiales</taxon>
        <taxon>Oxalobacteraceae</taxon>
        <taxon>Telluria group</taxon>
        <taxon>Massilia</taxon>
    </lineage>
</organism>
<keyword evidence="3" id="KW-0813">Transport</keyword>
<dbReference type="Proteomes" id="UP001204621">
    <property type="component" value="Unassembled WGS sequence"/>
</dbReference>
<dbReference type="RefSeq" id="WP_258811634.1">
    <property type="nucleotide sequence ID" value="NZ_JANUGU010000002.1"/>
</dbReference>
<dbReference type="Pfam" id="PF25876">
    <property type="entry name" value="HH_MFP_RND"/>
    <property type="match status" value="1"/>
</dbReference>
<protein>
    <submittedName>
        <fullName evidence="10">Efflux RND transporter periplasmic adaptor subunit</fullName>
    </submittedName>
</protein>
<gene>
    <name evidence="10" type="ORF">NX778_10295</name>
</gene>
<evidence type="ECO:0000259" key="7">
    <source>
        <dbReference type="Pfam" id="PF25917"/>
    </source>
</evidence>
<reference evidence="10 11" key="1">
    <citation type="submission" date="2022-08" db="EMBL/GenBank/DDBJ databases">
        <title>Reclassification of Massilia species as members of the genera Telluria, Duganella, Pseudoduganella, Mokoshia gen. nov. and Zemynaea gen. nov. using orthogonal and non-orthogonal genome-based approaches.</title>
        <authorList>
            <person name="Bowman J.P."/>
        </authorList>
    </citation>
    <scope>NUCLEOTIDE SEQUENCE [LARGE SCALE GENOMIC DNA]</scope>
    <source>
        <strain evidence="10 11">JCM 31606</strain>
    </source>
</reference>
<evidence type="ECO:0000256" key="5">
    <source>
        <dbReference type="SAM" id="Phobius"/>
    </source>
</evidence>
<evidence type="ECO:0000313" key="11">
    <source>
        <dbReference type="Proteomes" id="UP001204621"/>
    </source>
</evidence>
<evidence type="ECO:0000259" key="9">
    <source>
        <dbReference type="Pfam" id="PF25967"/>
    </source>
</evidence>
<keyword evidence="5" id="KW-1133">Transmembrane helix</keyword>
<dbReference type="InterPro" id="IPR058625">
    <property type="entry name" value="MdtA-like_BSH"/>
</dbReference>
<feature type="coiled-coil region" evidence="4">
    <location>
        <begin position="126"/>
        <end position="153"/>
    </location>
</feature>
<feature type="domain" description="CusB-like beta-barrel" evidence="8">
    <location>
        <begin position="240"/>
        <end position="314"/>
    </location>
</feature>
<keyword evidence="11" id="KW-1185">Reference proteome</keyword>
<feature type="domain" description="Multidrug resistance protein MdtA-like barrel-sandwich hybrid" evidence="7">
    <location>
        <begin position="92"/>
        <end position="233"/>
    </location>
</feature>
<dbReference type="Pfam" id="PF25954">
    <property type="entry name" value="Beta-barrel_RND_2"/>
    <property type="match status" value="1"/>
</dbReference>
<evidence type="ECO:0000256" key="3">
    <source>
        <dbReference type="ARBA" id="ARBA00022448"/>
    </source>
</evidence>
<comment type="subcellular location">
    <subcellularLocation>
        <location evidence="1">Cell envelope</location>
    </subcellularLocation>
</comment>
<dbReference type="PANTHER" id="PTHR30469">
    <property type="entry name" value="MULTIDRUG RESISTANCE PROTEIN MDTA"/>
    <property type="match status" value="1"/>
</dbReference>
<sequence>MKLEAPPLPHAAAHFPTRRRRWRKSAIVIALAVIASAASWTVLHKSKAEPTQAGASALKPTVYELSPGDVATVASGELRVGLPLSGALAPLRQATIKSKVSGVVLESSVQEGTSVAAGQVIARLDGADARARVAQQQAALDEANARLALAAKNKANSAALLKQNYISQNSFDTSQNSVELAQAAVDAAKAQLEMARIALGDTVIRAPLAGVVSKRFVQAGDKLAPDAPAFSIVDLRQLMLEAQVPASDIPRVKVGQEARFQVDGFAGRDFSGKVARISPTTETGSRAMIVYISVDNADGVLKGGMFAKGNLTTAKSAPGALAPLAAVRHDGGQDLVYRVDAGKVVAQPVKLGLRNEDDGTVQVTEGLAPGQTVIATRLDGVKPGSSVKLAAAPAPAARKG</sequence>
<evidence type="ECO:0000259" key="6">
    <source>
        <dbReference type="Pfam" id="PF25876"/>
    </source>
</evidence>
<dbReference type="InterPro" id="IPR058624">
    <property type="entry name" value="MdtA-like_HH"/>
</dbReference>
<dbReference type="Gene3D" id="2.40.30.170">
    <property type="match status" value="1"/>
</dbReference>
<dbReference type="EMBL" id="JANUGU010000002">
    <property type="protein sequence ID" value="MCS0658453.1"/>
    <property type="molecule type" value="Genomic_DNA"/>
</dbReference>
<name>A0ABT2CWW2_9BURK</name>
<dbReference type="SUPFAM" id="SSF111369">
    <property type="entry name" value="HlyD-like secretion proteins"/>
    <property type="match status" value="1"/>
</dbReference>
<dbReference type="Pfam" id="PF25967">
    <property type="entry name" value="RND-MFP_C"/>
    <property type="match status" value="1"/>
</dbReference>
<dbReference type="Pfam" id="PF25917">
    <property type="entry name" value="BSH_RND"/>
    <property type="match status" value="1"/>
</dbReference>
<evidence type="ECO:0000256" key="1">
    <source>
        <dbReference type="ARBA" id="ARBA00004196"/>
    </source>
</evidence>
<dbReference type="InterPro" id="IPR058792">
    <property type="entry name" value="Beta-barrel_RND_2"/>
</dbReference>
<comment type="similarity">
    <text evidence="2">Belongs to the membrane fusion protein (MFP) (TC 8.A.1) family.</text>
</comment>
<comment type="caution">
    <text evidence="10">The sequence shown here is derived from an EMBL/GenBank/DDBJ whole genome shotgun (WGS) entry which is preliminary data.</text>
</comment>
<accession>A0ABT2CWW2</accession>
<feature type="domain" description="Multidrug resistance protein MdtA-like alpha-helical hairpin" evidence="6">
    <location>
        <begin position="134"/>
        <end position="199"/>
    </location>
</feature>
<evidence type="ECO:0000256" key="4">
    <source>
        <dbReference type="SAM" id="Coils"/>
    </source>
</evidence>
<dbReference type="Gene3D" id="1.10.287.470">
    <property type="entry name" value="Helix hairpin bin"/>
    <property type="match status" value="1"/>
</dbReference>
<evidence type="ECO:0000313" key="10">
    <source>
        <dbReference type="EMBL" id="MCS0658453.1"/>
    </source>
</evidence>
<dbReference type="Gene3D" id="2.40.420.20">
    <property type="match status" value="1"/>
</dbReference>
<dbReference type="InterPro" id="IPR006143">
    <property type="entry name" value="RND_pump_MFP"/>
</dbReference>
<proteinExistence type="inferred from homology"/>
<dbReference type="Gene3D" id="2.40.50.100">
    <property type="match status" value="1"/>
</dbReference>
<feature type="transmembrane region" description="Helical" evidence="5">
    <location>
        <begin position="25"/>
        <end position="43"/>
    </location>
</feature>
<feature type="domain" description="Multidrug resistance protein MdtA-like C-terminal permuted SH3" evidence="9">
    <location>
        <begin position="321"/>
        <end position="379"/>
    </location>
</feature>
<dbReference type="NCBIfam" id="TIGR01730">
    <property type="entry name" value="RND_mfp"/>
    <property type="match status" value="1"/>
</dbReference>